<dbReference type="PANTHER" id="PTHR34215:SF1">
    <property type="entry name" value="YLXR DOMAIN-CONTAINING PROTEIN"/>
    <property type="match status" value="1"/>
</dbReference>
<dbReference type="InterPro" id="IPR035931">
    <property type="entry name" value="YlxR-like_sf"/>
</dbReference>
<feature type="domain" description="YlxR" evidence="1">
    <location>
        <begin position="9"/>
        <end position="82"/>
    </location>
</feature>
<proteinExistence type="predicted"/>
<dbReference type="SUPFAM" id="SSF64376">
    <property type="entry name" value="YlxR-like"/>
    <property type="match status" value="1"/>
</dbReference>
<dbReference type="InterPro" id="IPR007393">
    <property type="entry name" value="YlxR_dom"/>
</dbReference>
<dbReference type="AlphaFoldDB" id="A0A1C6JFX1"/>
<organism evidence="2">
    <name type="scientific">uncultured Anaerotruncus sp</name>
    <dbReference type="NCBI Taxonomy" id="905011"/>
    <lineage>
        <taxon>Bacteria</taxon>
        <taxon>Bacillati</taxon>
        <taxon>Bacillota</taxon>
        <taxon>Clostridia</taxon>
        <taxon>Eubacteriales</taxon>
        <taxon>Oscillospiraceae</taxon>
        <taxon>Anaerotruncus</taxon>
        <taxon>environmental samples</taxon>
    </lineage>
</organism>
<sequence>MVKKHIPQRMCIGCGTQKDKRELLRVVRNKEGEISLDATGKKPGRGAYLCPCPDCLKKAQKARRLEKALSAQISPEVYESLLQEMAAHGE</sequence>
<reference evidence="2" key="1">
    <citation type="submission" date="2015-09" db="EMBL/GenBank/DDBJ databases">
        <authorList>
            <consortium name="Pathogen Informatics"/>
        </authorList>
    </citation>
    <scope>NUCLEOTIDE SEQUENCE</scope>
    <source>
        <strain evidence="2">2789STDY5834896</strain>
    </source>
</reference>
<name>A0A1C6JFX1_9FIRM</name>
<dbReference type="NCBIfam" id="NF047356">
    <property type="entry name" value="RNA_bind_RnpM"/>
    <property type="match status" value="1"/>
</dbReference>
<dbReference type="InterPro" id="IPR037465">
    <property type="entry name" value="YlxR"/>
</dbReference>
<dbReference type="CDD" id="cd00279">
    <property type="entry name" value="YlxR"/>
    <property type="match status" value="1"/>
</dbReference>
<evidence type="ECO:0000313" key="2">
    <source>
        <dbReference type="EMBL" id="SCJ81006.1"/>
    </source>
</evidence>
<gene>
    <name evidence="2" type="ORF">SAMEA3545359_02169</name>
</gene>
<dbReference type="EMBL" id="FMHG01000001">
    <property type="protein sequence ID" value="SCJ81006.1"/>
    <property type="molecule type" value="Genomic_DNA"/>
</dbReference>
<dbReference type="PANTHER" id="PTHR34215">
    <property type="entry name" value="BLL0784 PROTEIN"/>
    <property type="match status" value="1"/>
</dbReference>
<dbReference type="Gene3D" id="3.30.1230.10">
    <property type="entry name" value="YlxR-like"/>
    <property type="match status" value="1"/>
</dbReference>
<accession>A0A1C6JFX1</accession>
<evidence type="ECO:0000259" key="1">
    <source>
        <dbReference type="Pfam" id="PF04296"/>
    </source>
</evidence>
<dbReference type="Pfam" id="PF04296">
    <property type="entry name" value="YlxR"/>
    <property type="match status" value="1"/>
</dbReference>
<protein>
    <submittedName>
        <fullName evidence="2">Protein of uncharacterized function (DUF448)</fullName>
    </submittedName>
</protein>